<proteinExistence type="predicted"/>
<keyword evidence="3" id="KW-1185">Reference proteome</keyword>
<name>A0A4T0UXW6_9NEIS</name>
<dbReference type="Pfam" id="PF10636">
    <property type="entry name" value="hemP"/>
    <property type="match status" value="1"/>
</dbReference>
<dbReference type="Proteomes" id="UP000308891">
    <property type="component" value="Unassembled WGS sequence"/>
</dbReference>
<organism evidence="2 3">
    <name type="scientific">Crenobacter intestini</name>
    <dbReference type="NCBI Taxonomy" id="2563443"/>
    <lineage>
        <taxon>Bacteria</taxon>
        <taxon>Pseudomonadati</taxon>
        <taxon>Pseudomonadota</taxon>
        <taxon>Betaproteobacteria</taxon>
        <taxon>Neisseriales</taxon>
        <taxon>Neisseriaceae</taxon>
        <taxon>Crenobacter</taxon>
    </lineage>
</organism>
<dbReference type="RefSeq" id="WP_136552266.1">
    <property type="nucleotide sequence ID" value="NZ_STGJ01000006.1"/>
</dbReference>
<accession>A0A4T0UXW6</accession>
<sequence>MNHTTPPTAPKPVESPHLQSTRLFGRAREVTIEHAGEIYRLRLTSNNKLILIK</sequence>
<protein>
    <submittedName>
        <fullName evidence="2">Hemin uptake protein HemP</fullName>
    </submittedName>
</protein>
<dbReference type="Gene3D" id="2.10.70.10">
    <property type="entry name" value="Complement Module, domain 1"/>
    <property type="match status" value="1"/>
</dbReference>
<evidence type="ECO:0000313" key="2">
    <source>
        <dbReference type="EMBL" id="TIC83711.1"/>
    </source>
</evidence>
<comment type="caution">
    <text evidence="2">The sequence shown here is derived from an EMBL/GenBank/DDBJ whole genome shotgun (WGS) entry which is preliminary data.</text>
</comment>
<dbReference type="EMBL" id="STGJ01000006">
    <property type="protein sequence ID" value="TIC83711.1"/>
    <property type="molecule type" value="Genomic_DNA"/>
</dbReference>
<dbReference type="OrthoDB" id="5348353at2"/>
<feature type="region of interest" description="Disordered" evidence="1">
    <location>
        <begin position="1"/>
        <end position="22"/>
    </location>
</feature>
<dbReference type="AlphaFoldDB" id="A0A4T0UXW6"/>
<reference evidence="2 3" key="1">
    <citation type="submission" date="2019-04" db="EMBL/GenBank/DDBJ databases">
        <title>Crenobacter sp. nov.</title>
        <authorList>
            <person name="Shi S."/>
        </authorList>
    </citation>
    <scope>NUCLEOTIDE SEQUENCE [LARGE SCALE GENOMIC DNA]</scope>
    <source>
        <strain evidence="2 3">GY 70310</strain>
    </source>
</reference>
<dbReference type="InterPro" id="IPR019600">
    <property type="entry name" value="Hemin_uptake_protein_HemP"/>
</dbReference>
<evidence type="ECO:0000256" key="1">
    <source>
        <dbReference type="SAM" id="MobiDB-lite"/>
    </source>
</evidence>
<evidence type="ECO:0000313" key="3">
    <source>
        <dbReference type="Proteomes" id="UP000308891"/>
    </source>
</evidence>
<gene>
    <name evidence="2" type="primary">hemP</name>
    <name evidence="2" type="ORF">E5K04_06745</name>
</gene>